<proteinExistence type="predicted"/>
<evidence type="ECO:0000259" key="1">
    <source>
        <dbReference type="Pfam" id="PF07727"/>
    </source>
</evidence>
<dbReference type="Proteomes" id="UP000434957">
    <property type="component" value="Unassembled WGS sequence"/>
</dbReference>
<dbReference type="AlphaFoldDB" id="A0A6A4FXQ3"/>
<protein>
    <recommendedName>
        <fullName evidence="1">Reverse transcriptase Ty1/copia-type domain-containing protein</fullName>
    </recommendedName>
</protein>
<evidence type="ECO:0000313" key="3">
    <source>
        <dbReference type="EMBL" id="KAE9351804.1"/>
    </source>
</evidence>
<dbReference type="InterPro" id="IPR013103">
    <property type="entry name" value="RVT_2"/>
</dbReference>
<dbReference type="Proteomes" id="UP000429607">
    <property type="component" value="Unassembled WGS sequence"/>
</dbReference>
<comment type="caution">
    <text evidence="3">The sequence shown here is derived from an EMBL/GenBank/DDBJ whole genome shotgun (WGS) entry which is preliminary data.</text>
</comment>
<dbReference type="Pfam" id="PF07727">
    <property type="entry name" value="RVT_2"/>
    <property type="match status" value="1"/>
</dbReference>
<accession>A0A6A4FXQ3</accession>
<sequence length="287" mass="32342">MANTWFIQFREDHAPSTALATCGKRLIEEFSSPLSGFETIAQLRDERKRPMETYREYADCLVNMAGSLEGGIKSSTNVRFALDAFARNAWSKFTTSLKIAVDEHTRSKGTRRQVPYSARAISGSCRSPCAKLSISMFQAHPGHARDQGGLLLVCLYVDDILVAHSSDTKVEEILLALSRQYAVKDLGTPDQFIGMQLRRPAPNEMNVSQARYITELLHRFAMDKVRPSRIPMVPNTRLDTIKTIDEAPRCELTRMRRVPYRAVGALLYLARVSHPDIAFTVNQLARH</sequence>
<evidence type="ECO:0000313" key="5">
    <source>
        <dbReference type="Proteomes" id="UP000434957"/>
    </source>
</evidence>
<feature type="domain" description="Reverse transcriptase Ty1/copia-type" evidence="1">
    <location>
        <begin position="149"/>
        <end position="233"/>
    </location>
</feature>
<gene>
    <name evidence="2" type="ORF">PR001_g4564</name>
    <name evidence="3" type="ORF">PR003_g4718</name>
</gene>
<dbReference type="EMBL" id="QXFV01000188">
    <property type="protein sequence ID" value="KAE9046457.1"/>
    <property type="molecule type" value="Genomic_DNA"/>
</dbReference>
<keyword evidence="5" id="KW-1185">Reference proteome</keyword>
<evidence type="ECO:0000313" key="4">
    <source>
        <dbReference type="Proteomes" id="UP000429607"/>
    </source>
</evidence>
<reference evidence="3 5" key="1">
    <citation type="submission" date="2018-08" db="EMBL/GenBank/DDBJ databases">
        <title>Genomic investigation of the strawberry pathogen Phytophthora fragariae indicates pathogenicity is determined by transcriptional variation in three key races.</title>
        <authorList>
            <person name="Adams T.M."/>
            <person name="Armitage A.D."/>
            <person name="Sobczyk M.K."/>
            <person name="Bates H.J."/>
            <person name="Dunwell J.M."/>
            <person name="Nellist C.F."/>
            <person name="Harrison R.J."/>
        </authorList>
    </citation>
    <scope>NUCLEOTIDE SEQUENCE [LARGE SCALE GENOMIC DNA]</scope>
    <source>
        <strain evidence="2 4">SCRP249</strain>
        <strain evidence="3 5">SCRP333</strain>
    </source>
</reference>
<dbReference type="EMBL" id="QXFT01000181">
    <property type="protein sequence ID" value="KAE9351804.1"/>
    <property type="molecule type" value="Genomic_DNA"/>
</dbReference>
<organism evidence="3 5">
    <name type="scientific">Phytophthora rubi</name>
    <dbReference type="NCBI Taxonomy" id="129364"/>
    <lineage>
        <taxon>Eukaryota</taxon>
        <taxon>Sar</taxon>
        <taxon>Stramenopiles</taxon>
        <taxon>Oomycota</taxon>
        <taxon>Peronosporomycetes</taxon>
        <taxon>Peronosporales</taxon>
        <taxon>Peronosporaceae</taxon>
        <taxon>Phytophthora</taxon>
    </lineage>
</organism>
<name>A0A6A4FXQ3_9STRA</name>
<evidence type="ECO:0000313" key="2">
    <source>
        <dbReference type="EMBL" id="KAE9046457.1"/>
    </source>
</evidence>